<dbReference type="AlphaFoldDB" id="A0A0M7B4V2"/>
<dbReference type="SUPFAM" id="SSF56784">
    <property type="entry name" value="HAD-like"/>
    <property type="match status" value="1"/>
</dbReference>
<organism evidence="1 2">
    <name type="scientific">Jannaschia seosinensis</name>
    <dbReference type="NCBI Taxonomy" id="313367"/>
    <lineage>
        <taxon>Bacteria</taxon>
        <taxon>Pseudomonadati</taxon>
        <taxon>Pseudomonadota</taxon>
        <taxon>Alphaproteobacteria</taxon>
        <taxon>Rhodobacterales</taxon>
        <taxon>Roseobacteraceae</taxon>
        <taxon>Jannaschia</taxon>
    </lineage>
</organism>
<dbReference type="InterPro" id="IPR023214">
    <property type="entry name" value="HAD_sf"/>
</dbReference>
<dbReference type="STRING" id="313367.JSE7799_00011"/>
<reference evidence="1 2" key="1">
    <citation type="submission" date="2015-09" db="EMBL/GenBank/DDBJ databases">
        <authorList>
            <person name="Jackson K.R."/>
            <person name="Lunt B.L."/>
            <person name="Fisher J.N.B."/>
            <person name="Gardner A.V."/>
            <person name="Bailey M.E."/>
            <person name="Deus L.M."/>
            <person name="Earl A.S."/>
            <person name="Gibby P.D."/>
            <person name="Hartmann K.A."/>
            <person name="Liu J.E."/>
            <person name="Manci A.M."/>
            <person name="Nielsen D.A."/>
            <person name="Solomon M.B."/>
            <person name="Breakwell D.P."/>
            <person name="Burnett S.H."/>
            <person name="Grose J.H."/>
        </authorList>
    </citation>
    <scope>NUCLEOTIDE SEQUENCE [LARGE SCALE GENOMIC DNA]</scope>
    <source>
        <strain evidence="1 2">CECT 7799</strain>
    </source>
</reference>
<protein>
    <submittedName>
        <fullName evidence="1">Beta-phosphoglucomutase</fullName>
        <ecNumber evidence="1">5.4.2.6</ecNumber>
    </submittedName>
</protein>
<dbReference type="Gene3D" id="3.40.50.1000">
    <property type="entry name" value="HAD superfamily/HAD-like"/>
    <property type="match status" value="1"/>
</dbReference>
<dbReference type="InterPro" id="IPR044999">
    <property type="entry name" value="CbbY-like"/>
</dbReference>
<evidence type="ECO:0000313" key="2">
    <source>
        <dbReference type="Proteomes" id="UP000049455"/>
    </source>
</evidence>
<evidence type="ECO:0000313" key="1">
    <source>
        <dbReference type="EMBL" id="CUH07203.1"/>
    </source>
</evidence>
<name>A0A0M7B4V2_9RHOB</name>
<dbReference type="Pfam" id="PF00702">
    <property type="entry name" value="Hydrolase"/>
    <property type="match status" value="1"/>
</dbReference>
<dbReference type="GO" id="GO:0016787">
    <property type="term" value="F:hydrolase activity"/>
    <property type="evidence" value="ECO:0007669"/>
    <property type="project" value="InterPro"/>
</dbReference>
<sequence>MTVKAVFFGTIGTLAETSEIQRRAFNIAFAEHDLEWIWDRESYLRMLRHPGKEARVRRYAEAAGEDVDARAVDASQERAFDAIVTREGVEARPGVRELMDEARARDVAVVFVTGTGQRQIDTILQGLDLRVEDFDWVGSPEEDAPAKPSPDLHLAALRDLGLDASEVVAIEDTPDSAAAALAAGLPTVGFPGAAARDRSFPKGVPLVERLEPRTLLEGGVASQAAE</sequence>
<dbReference type="GO" id="GO:0008801">
    <property type="term" value="F:beta-phosphoglucomutase activity"/>
    <property type="evidence" value="ECO:0007669"/>
    <property type="project" value="UniProtKB-EC"/>
</dbReference>
<dbReference type="EC" id="5.4.2.6" evidence="1"/>
<dbReference type="InterPro" id="IPR036412">
    <property type="entry name" value="HAD-like_sf"/>
</dbReference>
<accession>A0A0M7B4V2</accession>
<dbReference type="RefSeq" id="WP_055661771.1">
    <property type="nucleotide sequence ID" value="NZ_CYPR01000001.1"/>
</dbReference>
<gene>
    <name evidence="1" type="primary">ycjU</name>
    <name evidence="1" type="ORF">JSE7799_00011</name>
</gene>
<dbReference type="Gene3D" id="1.10.150.240">
    <property type="entry name" value="Putative phosphatase, domain 2"/>
    <property type="match status" value="1"/>
</dbReference>
<keyword evidence="1" id="KW-0413">Isomerase</keyword>
<keyword evidence="2" id="KW-1185">Reference proteome</keyword>
<proteinExistence type="predicted"/>
<dbReference type="NCBIfam" id="TIGR01509">
    <property type="entry name" value="HAD-SF-IA-v3"/>
    <property type="match status" value="1"/>
</dbReference>
<dbReference type="EMBL" id="CYPR01000001">
    <property type="protein sequence ID" value="CUH07203.1"/>
    <property type="molecule type" value="Genomic_DNA"/>
</dbReference>
<dbReference type="PANTHER" id="PTHR42896:SF2">
    <property type="entry name" value="CBBY-LIKE PROTEIN"/>
    <property type="match status" value="1"/>
</dbReference>
<dbReference type="PANTHER" id="PTHR42896">
    <property type="entry name" value="XYLULOSE-1,5-BISPHOSPHATE (XUBP) PHOSPHATASE"/>
    <property type="match status" value="1"/>
</dbReference>
<dbReference type="Proteomes" id="UP000049455">
    <property type="component" value="Unassembled WGS sequence"/>
</dbReference>
<dbReference type="InterPro" id="IPR023198">
    <property type="entry name" value="PGP-like_dom2"/>
</dbReference>
<dbReference type="InterPro" id="IPR006439">
    <property type="entry name" value="HAD-SF_hydro_IA"/>
</dbReference>